<evidence type="ECO:0000313" key="1">
    <source>
        <dbReference type="EMBL" id="MBA8877228.1"/>
    </source>
</evidence>
<evidence type="ECO:0000313" key="2">
    <source>
        <dbReference type="Proteomes" id="UP000549052"/>
    </source>
</evidence>
<comment type="caution">
    <text evidence="1">The sequence shown here is derived from an EMBL/GenBank/DDBJ whole genome shotgun (WGS) entry which is preliminary data.</text>
</comment>
<gene>
    <name evidence="1" type="ORF">FHW16_000910</name>
</gene>
<dbReference type="AlphaFoldDB" id="A0A839EFR6"/>
<protein>
    <submittedName>
        <fullName evidence="1">Uncharacterized protein</fullName>
    </submittedName>
</protein>
<reference evidence="1 2" key="1">
    <citation type="submission" date="2020-07" db="EMBL/GenBank/DDBJ databases">
        <title>Genomic Encyclopedia of Type Strains, Phase IV (KMG-V): Genome sequencing to study the core and pangenomes of soil and plant-associated prokaryotes.</title>
        <authorList>
            <person name="Whitman W."/>
        </authorList>
    </citation>
    <scope>NUCLEOTIDE SEQUENCE [LARGE SCALE GENOMIC DNA]</scope>
    <source>
        <strain evidence="1 2">AN3</strain>
    </source>
</reference>
<sequence length="39" mass="4644">MRVVGWMEMFSTKFGKHTSANFRAFMAILDAYSMSKYFR</sequence>
<proteinExistence type="predicted"/>
<dbReference type="EMBL" id="JACGXN010000001">
    <property type="protein sequence ID" value="MBA8877228.1"/>
    <property type="molecule type" value="Genomic_DNA"/>
</dbReference>
<accession>A0A839EFR6</accession>
<dbReference type="Proteomes" id="UP000549052">
    <property type="component" value="Unassembled WGS sequence"/>
</dbReference>
<organism evidence="1 2">
    <name type="scientific">Phyllobacterium myrsinacearum</name>
    <dbReference type="NCBI Taxonomy" id="28101"/>
    <lineage>
        <taxon>Bacteria</taxon>
        <taxon>Pseudomonadati</taxon>
        <taxon>Pseudomonadota</taxon>
        <taxon>Alphaproteobacteria</taxon>
        <taxon>Hyphomicrobiales</taxon>
        <taxon>Phyllobacteriaceae</taxon>
        <taxon>Phyllobacterium</taxon>
    </lineage>
</organism>
<name>A0A839EFR6_9HYPH</name>
<keyword evidence="2" id="KW-1185">Reference proteome</keyword>